<sequence>QIKETIYDWPKHFNPKTSYNSTNETDSPLVVKSVTVMNPGEVTYMHGKLNVCLVN</sequence>
<reference evidence="1 2" key="1">
    <citation type="submission" date="2018-11" db="EMBL/GenBank/DDBJ databases">
        <authorList>
            <consortium name="Pathogen Informatics"/>
        </authorList>
    </citation>
    <scope>NUCLEOTIDE SEQUENCE [LARGE SCALE GENOMIC DNA]</scope>
    <source>
        <strain>Denwood</strain>
        <strain evidence="2">Zambia</strain>
    </source>
</reference>
<dbReference type="AlphaFoldDB" id="A0A183NS97"/>
<name>A0A183NS97_9TREM</name>
<dbReference type="Proteomes" id="UP000269396">
    <property type="component" value="Unassembled WGS sequence"/>
</dbReference>
<feature type="non-terminal residue" evidence="1">
    <location>
        <position position="1"/>
    </location>
</feature>
<keyword evidence="2" id="KW-1185">Reference proteome</keyword>
<evidence type="ECO:0000313" key="2">
    <source>
        <dbReference type="Proteomes" id="UP000269396"/>
    </source>
</evidence>
<dbReference type="STRING" id="31246.A0A183NS97"/>
<proteinExistence type="predicted"/>
<protein>
    <submittedName>
        <fullName evidence="1">Uncharacterized protein</fullName>
    </submittedName>
</protein>
<gene>
    <name evidence="1" type="ORF">SMTD_LOCUS4983</name>
</gene>
<organism evidence="1 2">
    <name type="scientific">Schistosoma mattheei</name>
    <dbReference type="NCBI Taxonomy" id="31246"/>
    <lineage>
        <taxon>Eukaryota</taxon>
        <taxon>Metazoa</taxon>
        <taxon>Spiralia</taxon>
        <taxon>Lophotrochozoa</taxon>
        <taxon>Platyhelminthes</taxon>
        <taxon>Trematoda</taxon>
        <taxon>Digenea</taxon>
        <taxon>Strigeidida</taxon>
        <taxon>Schistosomatoidea</taxon>
        <taxon>Schistosomatidae</taxon>
        <taxon>Schistosoma</taxon>
    </lineage>
</organism>
<accession>A0A183NS97</accession>
<dbReference type="EMBL" id="UZAL01026810">
    <property type="protein sequence ID" value="VDP26331.1"/>
    <property type="molecule type" value="Genomic_DNA"/>
</dbReference>
<evidence type="ECO:0000313" key="1">
    <source>
        <dbReference type="EMBL" id="VDP26331.1"/>
    </source>
</evidence>